<protein>
    <submittedName>
        <fullName evidence="2">Maleylpyruvate isomerase family mycothiol-dependent enzyme</fullName>
    </submittedName>
</protein>
<dbReference type="EMBL" id="JBHTIL010000001">
    <property type="protein sequence ID" value="MFD0925303.1"/>
    <property type="molecule type" value="Genomic_DNA"/>
</dbReference>
<reference evidence="3" key="1">
    <citation type="journal article" date="2019" name="Int. J. Syst. Evol. Microbiol.">
        <title>The Global Catalogue of Microorganisms (GCM) 10K type strain sequencing project: providing services to taxonomists for standard genome sequencing and annotation.</title>
        <authorList>
            <consortium name="The Broad Institute Genomics Platform"/>
            <consortium name="The Broad Institute Genome Sequencing Center for Infectious Disease"/>
            <person name="Wu L."/>
            <person name="Ma J."/>
        </authorList>
    </citation>
    <scope>NUCLEOTIDE SEQUENCE [LARGE SCALE GENOMIC DNA]</scope>
    <source>
        <strain evidence="3">CCUG 50873</strain>
    </source>
</reference>
<dbReference type="InterPro" id="IPR017517">
    <property type="entry name" value="Maleyloyr_isom"/>
</dbReference>
<accession>A0ABW3G561</accession>
<comment type="caution">
    <text evidence="2">The sequence shown here is derived from an EMBL/GenBank/DDBJ whole genome shotgun (WGS) entry which is preliminary data.</text>
</comment>
<dbReference type="Pfam" id="PF11716">
    <property type="entry name" value="MDMPI_N"/>
    <property type="match status" value="1"/>
</dbReference>
<evidence type="ECO:0000313" key="2">
    <source>
        <dbReference type="EMBL" id="MFD0925303.1"/>
    </source>
</evidence>
<dbReference type="PANTHER" id="PTHR40758">
    <property type="entry name" value="CONSERVED PROTEIN"/>
    <property type="match status" value="1"/>
</dbReference>
<name>A0ABW3G561_9NOCA</name>
<feature type="domain" description="Mycothiol-dependent maleylpyruvate isomerase metal-binding" evidence="1">
    <location>
        <begin position="39"/>
        <end position="147"/>
    </location>
</feature>
<dbReference type="Proteomes" id="UP001597068">
    <property type="component" value="Unassembled WGS sequence"/>
</dbReference>
<gene>
    <name evidence="2" type="ORF">ACFQ04_06085</name>
</gene>
<organism evidence="2 3">
    <name type="scientific">Williamsia deligens</name>
    <dbReference type="NCBI Taxonomy" id="321325"/>
    <lineage>
        <taxon>Bacteria</taxon>
        <taxon>Bacillati</taxon>
        <taxon>Actinomycetota</taxon>
        <taxon>Actinomycetes</taxon>
        <taxon>Mycobacteriales</taxon>
        <taxon>Nocardiaceae</taxon>
        <taxon>Williamsia</taxon>
    </lineage>
</organism>
<dbReference type="InterPro" id="IPR024344">
    <property type="entry name" value="MDMPI_metal-binding"/>
</dbReference>
<dbReference type="GO" id="GO:0016853">
    <property type="term" value="F:isomerase activity"/>
    <property type="evidence" value="ECO:0007669"/>
    <property type="project" value="UniProtKB-KW"/>
</dbReference>
<dbReference type="SUPFAM" id="SSF109854">
    <property type="entry name" value="DinB/YfiT-like putative metalloenzymes"/>
    <property type="match status" value="1"/>
</dbReference>
<dbReference type="PANTHER" id="PTHR40758:SF1">
    <property type="entry name" value="CONSERVED PROTEIN"/>
    <property type="match status" value="1"/>
</dbReference>
<proteinExistence type="predicted"/>
<keyword evidence="3" id="KW-1185">Reference proteome</keyword>
<dbReference type="RefSeq" id="WP_253646736.1">
    <property type="nucleotide sequence ID" value="NZ_BAAAMO010000002.1"/>
</dbReference>
<evidence type="ECO:0000313" key="3">
    <source>
        <dbReference type="Proteomes" id="UP001597068"/>
    </source>
</evidence>
<dbReference type="InterPro" id="IPR034660">
    <property type="entry name" value="DinB/YfiT-like"/>
</dbReference>
<evidence type="ECO:0000259" key="1">
    <source>
        <dbReference type="Pfam" id="PF11716"/>
    </source>
</evidence>
<keyword evidence="2" id="KW-0413">Isomerase</keyword>
<sequence length="273" mass="29384">MSDPTPADTVLPDVRAVSSDEFRTAVEVAARTTFTAVLVAESGAAVPTCPQWSVRQLTAHLGMVHRWARAQLVGGEAPFADEAAVLSQVRVPDLPAWLLDGADALVAVLRDAPADLDAWVFMDTDRTPVEFWHRRQASETVVHAVDAMAVARGSVPTAAEVTAALDGVLTPAFAVDGLDELLVRFSTRGRSKLWDGSPLSIVVAADDVDAAWTLAVTEEALTVTPGAADDADARWTGTAAQLYLGLWNRGEEVTVDGDPETLHRWRARQRVRW</sequence>
<dbReference type="NCBIfam" id="TIGR03083">
    <property type="entry name" value="maleylpyruvate isomerase family mycothiol-dependent enzyme"/>
    <property type="match status" value="1"/>
</dbReference>